<accession>L8GUJ5</accession>
<dbReference type="KEGG" id="acan:ACA1_203070"/>
<dbReference type="Proteomes" id="UP000011083">
    <property type="component" value="Unassembled WGS sequence"/>
</dbReference>
<sequence length="402" mass="44600">MENEDETLLVGLDTNVVACVLAHLSPPDLTRVGQTCRALEREAASDVAWCSLFLRRFGSDFWGEAAGLHPYLPDAVAPDARNEWLQHRVSELYALFAARTPKPASSSSTEACEDDADGFVPPLLEFVKQHAAPSEGYGGWKLAYRRMHEMVTEWTRPADEGIIVAGLVPFATLSALADIMKLELGLGLGDEPTNGKEDSKPPLGPAFDMLSPGGECRVLRVEGYHNIYYSCNGQTTTTNISVIRKPRNWYCEGNPFFRGLRTTLSPDVKIVYVVDAQKMSDSEDHAERAYRELHGMLGEGKGRFEKGLAVVLFLINATDPDHVQNTLGRLKVPKFTVPLHWCPYYAGPVIFIAAPLKPKKVRRSLKWLLKQPTSRPHWDARGFLLCALQGKKGDSCRSWCAS</sequence>
<reference evidence="1 2" key="1">
    <citation type="journal article" date="2013" name="Genome Biol.">
        <title>Genome of Acanthamoeba castellanii highlights extensive lateral gene transfer and early evolution of tyrosine kinase signaling.</title>
        <authorList>
            <person name="Clarke M."/>
            <person name="Lohan A.J."/>
            <person name="Liu B."/>
            <person name="Lagkouvardos I."/>
            <person name="Roy S."/>
            <person name="Zafar N."/>
            <person name="Bertelli C."/>
            <person name="Schilde C."/>
            <person name="Kianianmomeni A."/>
            <person name="Burglin T.R."/>
            <person name="Frech C."/>
            <person name="Turcotte B."/>
            <person name="Kopec K.O."/>
            <person name="Synnott J.M."/>
            <person name="Choo C."/>
            <person name="Paponov I."/>
            <person name="Finkler A."/>
            <person name="Soon Heng Tan C."/>
            <person name="Hutchins A.P."/>
            <person name="Weinmeier T."/>
            <person name="Rattei T."/>
            <person name="Chu J.S."/>
            <person name="Gimenez G."/>
            <person name="Irimia M."/>
            <person name="Rigden D.J."/>
            <person name="Fitzpatrick D.A."/>
            <person name="Lorenzo-Morales J."/>
            <person name="Bateman A."/>
            <person name="Chiu C.H."/>
            <person name="Tang P."/>
            <person name="Hegemann P."/>
            <person name="Fromm H."/>
            <person name="Raoult D."/>
            <person name="Greub G."/>
            <person name="Miranda-Saavedra D."/>
            <person name="Chen N."/>
            <person name="Nash P."/>
            <person name="Ginger M.L."/>
            <person name="Horn M."/>
            <person name="Schaap P."/>
            <person name="Caler L."/>
            <person name="Loftus B."/>
        </authorList>
    </citation>
    <scope>NUCLEOTIDE SEQUENCE [LARGE SCALE GENOMIC DNA]</scope>
    <source>
        <strain evidence="1 2">Neff</strain>
    </source>
</reference>
<dbReference type="InterPro" id="IPR036047">
    <property type="entry name" value="F-box-like_dom_sf"/>
</dbReference>
<evidence type="ECO:0000313" key="2">
    <source>
        <dbReference type="Proteomes" id="UP000011083"/>
    </source>
</evidence>
<protein>
    <submittedName>
        <fullName evidence="1">Fbox domain containing protein</fullName>
    </submittedName>
</protein>
<name>L8GUJ5_ACACF</name>
<dbReference type="EMBL" id="KB008001">
    <property type="protein sequence ID" value="ELR16303.1"/>
    <property type="molecule type" value="Genomic_DNA"/>
</dbReference>
<dbReference type="GeneID" id="14917043"/>
<keyword evidence="2" id="KW-1185">Reference proteome</keyword>
<organism evidence="1 2">
    <name type="scientific">Acanthamoeba castellanii (strain ATCC 30010 / Neff)</name>
    <dbReference type="NCBI Taxonomy" id="1257118"/>
    <lineage>
        <taxon>Eukaryota</taxon>
        <taxon>Amoebozoa</taxon>
        <taxon>Discosea</taxon>
        <taxon>Longamoebia</taxon>
        <taxon>Centramoebida</taxon>
        <taxon>Acanthamoebidae</taxon>
        <taxon>Acanthamoeba</taxon>
    </lineage>
</organism>
<evidence type="ECO:0000313" key="1">
    <source>
        <dbReference type="EMBL" id="ELR16303.1"/>
    </source>
</evidence>
<dbReference type="OrthoDB" id="722566at2759"/>
<dbReference type="RefSeq" id="XP_004338316.1">
    <property type="nucleotide sequence ID" value="XM_004338268.1"/>
</dbReference>
<dbReference type="AlphaFoldDB" id="L8GUJ5"/>
<dbReference type="SUPFAM" id="SSF81383">
    <property type="entry name" value="F-box domain"/>
    <property type="match status" value="1"/>
</dbReference>
<proteinExistence type="predicted"/>
<gene>
    <name evidence="1" type="ORF">ACA1_203070</name>
</gene>
<dbReference type="VEuPathDB" id="AmoebaDB:ACA1_203070"/>